<dbReference type="RefSeq" id="XP_009047604.1">
    <property type="nucleotide sequence ID" value="XM_009049356.1"/>
</dbReference>
<evidence type="ECO:0000256" key="1">
    <source>
        <dbReference type="SAM" id="MobiDB-lite"/>
    </source>
</evidence>
<feature type="compositionally biased region" description="Polar residues" evidence="1">
    <location>
        <begin position="178"/>
        <end position="198"/>
    </location>
</feature>
<feature type="compositionally biased region" description="Acidic residues" evidence="1">
    <location>
        <begin position="388"/>
        <end position="397"/>
    </location>
</feature>
<dbReference type="GeneID" id="20242107"/>
<proteinExistence type="predicted"/>
<accession>V4ACI0</accession>
<gene>
    <name evidence="2" type="ORF">LOTGIDRAFT_172471</name>
</gene>
<organism evidence="2 3">
    <name type="scientific">Lottia gigantea</name>
    <name type="common">Giant owl limpet</name>
    <dbReference type="NCBI Taxonomy" id="225164"/>
    <lineage>
        <taxon>Eukaryota</taxon>
        <taxon>Metazoa</taxon>
        <taxon>Spiralia</taxon>
        <taxon>Lophotrochozoa</taxon>
        <taxon>Mollusca</taxon>
        <taxon>Gastropoda</taxon>
        <taxon>Patellogastropoda</taxon>
        <taxon>Lottioidea</taxon>
        <taxon>Lottiidae</taxon>
        <taxon>Lottia</taxon>
    </lineage>
</organism>
<name>V4ACI0_LOTGI</name>
<feature type="compositionally biased region" description="Polar residues" evidence="1">
    <location>
        <begin position="435"/>
        <end position="445"/>
    </location>
</feature>
<dbReference type="CTD" id="20242107"/>
<keyword evidence="3" id="KW-1185">Reference proteome</keyword>
<dbReference type="AlphaFoldDB" id="V4ACI0"/>
<feature type="compositionally biased region" description="Basic residues" evidence="1">
    <location>
        <begin position="358"/>
        <end position="372"/>
    </location>
</feature>
<sequence length="491" mass="55022">MCIGLHIQWSLLYSEIFADDNPNTDSTTLLAWANMAKNSLQMWNGFSSYQIVLGKNPNLPNILSGKIPYIHGSTSSDVLLKHLNALHSSRKAFMQSECDEKIRRALRHQIRAVEEHFKPGDSVFYKREGHNKWLGPAKVIFQDGRLVFVRHGGVYVRVSTNRIIKDFPQPSLDTVVTHNDVSSSNTTKHSSQGSSCPNVFSEVIGEPSVSTPGDVDTPENVHGDSEHCDIDDIRIKKNDKIQFRVSENEDWKTATVLSKAGKSTGAYRHWFNVQLDNGQTQSLDMESIKWKKFDEESFAVFMPTSQHGNPDCGKLGQLQALVMQLLGERNMLHSYNEESLLQKSTDSDIQPHLSAQKPQHHHHRNNNHHHHGNGLPNGNAGDWPDYTSSEDESDNSEVEQIVGGVDTSCDHEHSGQTTPTRDPSPTLSTPTPDSHSNNNIKTTGTVEEDQTAHKILHLLSEIGHSNLVEQVSFTERNFLPCKYCKGRLMIV</sequence>
<dbReference type="OrthoDB" id="6139048at2759"/>
<dbReference type="EMBL" id="KB200406">
    <property type="protein sequence ID" value="ESP01714.1"/>
    <property type="molecule type" value="Genomic_DNA"/>
</dbReference>
<reference evidence="2 3" key="1">
    <citation type="journal article" date="2013" name="Nature">
        <title>Insights into bilaterian evolution from three spiralian genomes.</title>
        <authorList>
            <person name="Simakov O."/>
            <person name="Marletaz F."/>
            <person name="Cho S.J."/>
            <person name="Edsinger-Gonzales E."/>
            <person name="Havlak P."/>
            <person name="Hellsten U."/>
            <person name="Kuo D.H."/>
            <person name="Larsson T."/>
            <person name="Lv J."/>
            <person name="Arendt D."/>
            <person name="Savage R."/>
            <person name="Osoegawa K."/>
            <person name="de Jong P."/>
            <person name="Grimwood J."/>
            <person name="Chapman J.A."/>
            <person name="Shapiro H."/>
            <person name="Aerts A."/>
            <person name="Otillar R.P."/>
            <person name="Terry A.Y."/>
            <person name="Boore J.L."/>
            <person name="Grigoriev I.V."/>
            <person name="Lindberg D.R."/>
            <person name="Seaver E.C."/>
            <person name="Weisblat D.A."/>
            <person name="Putnam N.H."/>
            <person name="Rokhsar D.S."/>
        </authorList>
    </citation>
    <scope>NUCLEOTIDE SEQUENCE [LARGE SCALE GENOMIC DNA]</scope>
</reference>
<dbReference type="Proteomes" id="UP000030746">
    <property type="component" value="Unassembled WGS sequence"/>
</dbReference>
<feature type="region of interest" description="Disordered" evidence="1">
    <location>
        <begin position="178"/>
        <end position="226"/>
    </location>
</feature>
<feature type="compositionally biased region" description="Low complexity" evidence="1">
    <location>
        <begin position="417"/>
        <end position="434"/>
    </location>
</feature>
<dbReference type="HOGENOM" id="CLU_555855_0_0_1"/>
<evidence type="ECO:0000313" key="2">
    <source>
        <dbReference type="EMBL" id="ESP01714.1"/>
    </source>
</evidence>
<dbReference type="KEGG" id="lgi:LOTGIDRAFT_172471"/>
<evidence type="ECO:0000313" key="3">
    <source>
        <dbReference type="Proteomes" id="UP000030746"/>
    </source>
</evidence>
<protein>
    <submittedName>
        <fullName evidence="2">Uncharacterized protein</fullName>
    </submittedName>
</protein>
<feature type="region of interest" description="Disordered" evidence="1">
    <location>
        <begin position="341"/>
        <end position="448"/>
    </location>
</feature>